<dbReference type="GO" id="GO:0045211">
    <property type="term" value="C:postsynaptic membrane"/>
    <property type="evidence" value="ECO:0007669"/>
    <property type="project" value="UniProtKB-SubCell"/>
</dbReference>
<keyword evidence="14" id="KW-0628">Postsynaptic cell membrane</keyword>
<evidence type="ECO:0000256" key="18">
    <source>
        <dbReference type="ARBA" id="ARBA00069651"/>
    </source>
</evidence>
<keyword evidence="4 21" id="KW-0812">Transmembrane</keyword>
<dbReference type="AlphaFoldDB" id="A0A8C6ZEE8"/>
<accession>A0A8C6ZEE8</accession>
<evidence type="ECO:0000313" key="24">
    <source>
        <dbReference type="Proteomes" id="UP000694420"/>
    </source>
</evidence>
<gene>
    <name evidence="23" type="primary">NECTIN3</name>
</gene>
<evidence type="ECO:0000256" key="3">
    <source>
        <dbReference type="ARBA" id="ARBA00022475"/>
    </source>
</evidence>
<evidence type="ECO:0000256" key="6">
    <source>
        <dbReference type="ARBA" id="ARBA00022737"/>
    </source>
</evidence>
<keyword evidence="8" id="KW-0965">Cell junction</keyword>
<organism evidence="23 24">
    <name type="scientific">Nothoprocta perdicaria</name>
    <name type="common">Chilean tinamou</name>
    <name type="synonym">Crypturus perdicarius</name>
    <dbReference type="NCBI Taxonomy" id="30464"/>
    <lineage>
        <taxon>Eukaryota</taxon>
        <taxon>Metazoa</taxon>
        <taxon>Chordata</taxon>
        <taxon>Craniata</taxon>
        <taxon>Vertebrata</taxon>
        <taxon>Euteleostomi</taxon>
        <taxon>Archelosauria</taxon>
        <taxon>Archosauria</taxon>
        <taxon>Dinosauria</taxon>
        <taxon>Saurischia</taxon>
        <taxon>Theropoda</taxon>
        <taxon>Coelurosauria</taxon>
        <taxon>Aves</taxon>
        <taxon>Palaeognathae</taxon>
        <taxon>Tinamiformes</taxon>
        <taxon>Tinamidae</taxon>
        <taxon>Nothoprocta</taxon>
    </lineage>
</organism>
<dbReference type="Pfam" id="PF07686">
    <property type="entry name" value="V-set"/>
    <property type="match status" value="1"/>
</dbReference>
<feature type="transmembrane region" description="Helical" evidence="21">
    <location>
        <begin position="12"/>
        <end position="35"/>
    </location>
</feature>
<dbReference type="FunFam" id="2.60.40.10:FF:000298">
    <property type="entry name" value="Nectin cell adhesion molecule 3"/>
    <property type="match status" value="1"/>
</dbReference>
<evidence type="ECO:0000256" key="15">
    <source>
        <dbReference type="ARBA" id="ARBA00023319"/>
    </source>
</evidence>
<evidence type="ECO:0000256" key="9">
    <source>
        <dbReference type="ARBA" id="ARBA00022989"/>
    </source>
</evidence>
<dbReference type="SMART" id="SM00409">
    <property type="entry name" value="IG"/>
    <property type="match status" value="2"/>
</dbReference>
<evidence type="ECO:0000256" key="14">
    <source>
        <dbReference type="ARBA" id="ARBA00023257"/>
    </source>
</evidence>
<comment type="subcellular location">
    <subcellularLocation>
        <location evidence="1">Cell junction</location>
        <location evidence="1">Adherens junction</location>
    </subcellularLocation>
    <subcellularLocation>
        <location evidence="16">Postsynaptic cell membrane</location>
        <topology evidence="16">Single-pass type I membrane protein</topology>
    </subcellularLocation>
</comment>
<feature type="domain" description="Ig-like" evidence="22">
    <location>
        <begin position="19"/>
        <end position="138"/>
    </location>
</feature>
<evidence type="ECO:0000256" key="7">
    <source>
        <dbReference type="ARBA" id="ARBA00022889"/>
    </source>
</evidence>
<keyword evidence="5" id="KW-0732">Signal</keyword>
<evidence type="ECO:0000256" key="16">
    <source>
        <dbReference type="ARBA" id="ARBA00035006"/>
    </source>
</evidence>
<proteinExistence type="inferred from homology"/>
<name>A0A8C6ZEE8_NOTPE</name>
<dbReference type="InterPro" id="IPR013162">
    <property type="entry name" value="CD80_C2-set"/>
</dbReference>
<dbReference type="SUPFAM" id="SSF48726">
    <property type="entry name" value="Immunoglobulin"/>
    <property type="match status" value="3"/>
</dbReference>
<keyword evidence="15" id="KW-0393">Immunoglobulin domain</keyword>
<dbReference type="SMART" id="SM00408">
    <property type="entry name" value="IGc2"/>
    <property type="match status" value="2"/>
</dbReference>
<protein>
    <recommendedName>
        <fullName evidence="18">Nectin-3</fullName>
    </recommendedName>
    <alternativeName>
        <fullName evidence="19">Nectin cell adhesion molecule 3</fullName>
    </alternativeName>
    <alternativeName>
        <fullName evidence="20">Poliovirus receptor-related protein 3</fullName>
    </alternativeName>
</protein>
<dbReference type="GO" id="GO:0005912">
    <property type="term" value="C:adherens junction"/>
    <property type="evidence" value="ECO:0007669"/>
    <property type="project" value="UniProtKB-SubCell"/>
</dbReference>
<evidence type="ECO:0000256" key="5">
    <source>
        <dbReference type="ARBA" id="ARBA00022729"/>
    </source>
</evidence>
<feature type="domain" description="Ig-like" evidence="22">
    <location>
        <begin position="230"/>
        <end position="315"/>
    </location>
</feature>
<evidence type="ECO:0000256" key="21">
    <source>
        <dbReference type="SAM" id="Phobius"/>
    </source>
</evidence>
<keyword evidence="7" id="KW-0130">Cell adhesion</keyword>
<dbReference type="InterPro" id="IPR013783">
    <property type="entry name" value="Ig-like_fold"/>
</dbReference>
<reference evidence="23" key="2">
    <citation type="submission" date="2025-09" db="UniProtKB">
        <authorList>
            <consortium name="Ensembl"/>
        </authorList>
    </citation>
    <scope>IDENTIFICATION</scope>
</reference>
<dbReference type="GO" id="GO:0007156">
    <property type="term" value="P:homophilic cell adhesion via plasma membrane adhesion molecules"/>
    <property type="evidence" value="ECO:0007669"/>
    <property type="project" value="TreeGrafter"/>
</dbReference>
<comment type="similarity">
    <text evidence="2">Belongs to the nectin family.</text>
</comment>
<keyword evidence="10" id="KW-0770">Synapse</keyword>
<evidence type="ECO:0000259" key="22">
    <source>
        <dbReference type="PROSITE" id="PS50835"/>
    </source>
</evidence>
<dbReference type="GO" id="GO:0042802">
    <property type="term" value="F:identical protein binding"/>
    <property type="evidence" value="ECO:0007669"/>
    <property type="project" value="UniProtKB-ARBA"/>
</dbReference>
<dbReference type="InterPro" id="IPR003598">
    <property type="entry name" value="Ig_sub2"/>
</dbReference>
<dbReference type="Pfam" id="PF08205">
    <property type="entry name" value="C2-set_2"/>
    <property type="match status" value="1"/>
</dbReference>
<evidence type="ECO:0000256" key="17">
    <source>
        <dbReference type="ARBA" id="ARBA00065327"/>
    </source>
</evidence>
<dbReference type="PANTHER" id="PTHR23277">
    <property type="entry name" value="NECTIN-RELATED"/>
    <property type="match status" value="1"/>
</dbReference>
<keyword evidence="9 21" id="KW-1133">Transmembrane helix</keyword>
<keyword evidence="11 21" id="KW-0472">Membrane</keyword>
<dbReference type="InterPro" id="IPR003599">
    <property type="entry name" value="Ig_sub"/>
</dbReference>
<sequence length="325" mass="35571">MVDLPLAWWTQLGLHVLVPQLMIAFFLGALAGPIVDPHVTAVWGKKVALKCIIDVNETITQVSWEKMYGKSSRTIAVHHPEYGISIQGEYQGRAAFKNYSLTDATIILKNVSFSDAGEYICKAATFPLGNAQSSTIVTVLATVKEGQQKLPRSSKGHLAAICTAATGKPAAEIDWEGGLGEMESSSTSFPNETVTVVSQYIIVPTRFARGRRVTCVVRHPALNLFLVDAPEVSVTGYDGNWFIGRENVQLKCNADANPLPVELVWTRLDGQWPEGLLSVNNTLQFNSPLTYNYTGTYICKVTNSLGQRSDQKTIYILGNTFPSKT</sequence>
<keyword evidence="24" id="KW-1185">Reference proteome</keyword>
<evidence type="ECO:0000256" key="20">
    <source>
        <dbReference type="ARBA" id="ARBA00083946"/>
    </source>
</evidence>
<dbReference type="InterPro" id="IPR036179">
    <property type="entry name" value="Ig-like_dom_sf"/>
</dbReference>
<dbReference type="GO" id="GO:0043296">
    <property type="term" value="C:apical junction complex"/>
    <property type="evidence" value="ECO:0007669"/>
    <property type="project" value="TreeGrafter"/>
</dbReference>
<keyword evidence="12" id="KW-1015">Disulfide bond</keyword>
<evidence type="ECO:0000256" key="12">
    <source>
        <dbReference type="ARBA" id="ARBA00023157"/>
    </source>
</evidence>
<dbReference type="Ensembl" id="ENSNPET00000012194.1">
    <property type="protein sequence ID" value="ENSNPEP00000011891.1"/>
    <property type="gene ID" value="ENSNPEG00000008740.1"/>
</dbReference>
<dbReference type="FunFam" id="2.60.40.10:FF:000378">
    <property type="entry name" value="Nectin cell adhesion molecule 3"/>
    <property type="match status" value="1"/>
</dbReference>
<keyword evidence="13" id="KW-0325">Glycoprotein</keyword>
<dbReference type="InterPro" id="IPR051427">
    <property type="entry name" value="Nectin/Nectin-like"/>
</dbReference>
<comment type="subunit">
    <text evidence="17">Cis- and trans-homodimer. Can form trans-heterodimers with NECTIN1, NECTIN2, PVR, IGSF4B/Necl-1 and with IGSF4. Interaction between NECTIN1 and NECTIN3 on the pre- and postsynaptic sites, respectively, initiates the formation of puncta adherentia junctions between axons and dendrites. Interacts (via Cytoplasmic domain) with AFDN, providing a connection with the actin cytoskeleton. Binds with low affinity to TIGIT.</text>
</comment>
<keyword evidence="3" id="KW-1003">Cell membrane</keyword>
<evidence type="ECO:0000256" key="11">
    <source>
        <dbReference type="ARBA" id="ARBA00023136"/>
    </source>
</evidence>
<evidence type="ECO:0000256" key="4">
    <source>
        <dbReference type="ARBA" id="ARBA00022692"/>
    </source>
</evidence>
<dbReference type="InterPro" id="IPR013106">
    <property type="entry name" value="Ig_V-set"/>
</dbReference>
<evidence type="ECO:0000256" key="2">
    <source>
        <dbReference type="ARBA" id="ARBA00007810"/>
    </source>
</evidence>
<dbReference type="InterPro" id="IPR007110">
    <property type="entry name" value="Ig-like_dom"/>
</dbReference>
<dbReference type="Proteomes" id="UP000694420">
    <property type="component" value="Unplaced"/>
</dbReference>
<evidence type="ECO:0000256" key="8">
    <source>
        <dbReference type="ARBA" id="ARBA00022949"/>
    </source>
</evidence>
<dbReference type="GO" id="GO:0007157">
    <property type="term" value="P:heterophilic cell-cell adhesion via plasma membrane cell adhesion molecules"/>
    <property type="evidence" value="ECO:0007669"/>
    <property type="project" value="TreeGrafter"/>
</dbReference>
<dbReference type="GO" id="GO:0050839">
    <property type="term" value="F:cell adhesion molecule binding"/>
    <property type="evidence" value="ECO:0007669"/>
    <property type="project" value="UniProtKB-ARBA"/>
</dbReference>
<dbReference type="FunFam" id="2.60.40.10:FF:000511">
    <property type="entry name" value="Nectin cell adhesion molecule 3"/>
    <property type="match status" value="1"/>
</dbReference>
<keyword evidence="6" id="KW-0677">Repeat</keyword>
<dbReference type="PROSITE" id="PS50835">
    <property type="entry name" value="IG_LIKE"/>
    <property type="match status" value="2"/>
</dbReference>
<evidence type="ECO:0000313" key="23">
    <source>
        <dbReference type="Ensembl" id="ENSNPEP00000011891.1"/>
    </source>
</evidence>
<reference evidence="23" key="1">
    <citation type="submission" date="2025-08" db="UniProtKB">
        <authorList>
            <consortium name="Ensembl"/>
        </authorList>
    </citation>
    <scope>IDENTIFICATION</scope>
</reference>
<evidence type="ECO:0000256" key="1">
    <source>
        <dbReference type="ARBA" id="ARBA00004536"/>
    </source>
</evidence>
<dbReference type="PANTHER" id="PTHR23277:SF12">
    <property type="entry name" value="NECTIN-3"/>
    <property type="match status" value="1"/>
</dbReference>
<evidence type="ECO:0000256" key="10">
    <source>
        <dbReference type="ARBA" id="ARBA00023018"/>
    </source>
</evidence>
<evidence type="ECO:0000256" key="13">
    <source>
        <dbReference type="ARBA" id="ARBA00023180"/>
    </source>
</evidence>
<dbReference type="Gene3D" id="2.60.40.10">
    <property type="entry name" value="Immunoglobulins"/>
    <property type="match status" value="3"/>
</dbReference>
<evidence type="ECO:0000256" key="19">
    <source>
        <dbReference type="ARBA" id="ARBA00082570"/>
    </source>
</evidence>